<dbReference type="GO" id="GO:0050427">
    <property type="term" value="P:3'-phosphoadenosine 5'-phosphosulfate metabolic process"/>
    <property type="evidence" value="ECO:0007669"/>
    <property type="project" value="TreeGrafter"/>
</dbReference>
<dbReference type="PANTHER" id="PTHR43028">
    <property type="entry name" value="3'(2'),5'-BISPHOSPHATE NUCLEOTIDASE 1"/>
    <property type="match status" value="1"/>
</dbReference>
<proteinExistence type="predicted"/>
<dbReference type="GO" id="GO:0008441">
    <property type="term" value="F:3'(2'),5'-bisphosphate nucleotidase activity"/>
    <property type="evidence" value="ECO:0007669"/>
    <property type="project" value="TreeGrafter"/>
</dbReference>
<gene>
    <name evidence="1" type="ORF">UFOPK1495_01432</name>
</gene>
<dbReference type="Pfam" id="PF00459">
    <property type="entry name" value="Inositol_P"/>
    <property type="match status" value="1"/>
</dbReference>
<dbReference type="EMBL" id="CAEZSU010000173">
    <property type="protein sequence ID" value="CAB4559905.1"/>
    <property type="molecule type" value="Genomic_DNA"/>
</dbReference>
<dbReference type="Gene3D" id="3.30.540.10">
    <property type="entry name" value="Fructose-1,6-Bisphosphatase, subunit A, domain 1"/>
    <property type="match status" value="1"/>
</dbReference>
<dbReference type="Gene3D" id="3.40.190.80">
    <property type="match status" value="1"/>
</dbReference>
<dbReference type="SUPFAM" id="SSF56655">
    <property type="entry name" value="Carbohydrate phosphatase"/>
    <property type="match status" value="1"/>
</dbReference>
<dbReference type="GO" id="GO:0000103">
    <property type="term" value="P:sulfate assimilation"/>
    <property type="evidence" value="ECO:0007669"/>
    <property type="project" value="TreeGrafter"/>
</dbReference>
<sequence length="251" mass="27063">MTAVDDHAVAEQLAVDAGKLLVSLRNDLSAKGFDQRSIKNAGDRESHVWLMEKLAHLRPEDPVLSEEGRDNSHRLSSSRAWIVDPLDGTREYGEGREDWAVHVALAIDGEPTIGAVSLPSLDLVLSTANPPVVPERPEGQAPRLVVSRSRAPFVAHAVADELNAEFIQMGSAGAKAMAVVLGIADIYVHAGGQYEWDNCAPAAVALAAGLHASRIDGSPMRYNNPDPYFPDLLICRKEYADQTLGIIADLM</sequence>
<reference evidence="1" key="1">
    <citation type="submission" date="2020-05" db="EMBL/GenBank/DDBJ databases">
        <authorList>
            <person name="Chiriac C."/>
            <person name="Salcher M."/>
            <person name="Ghai R."/>
            <person name="Kavagutti S V."/>
        </authorList>
    </citation>
    <scope>NUCLEOTIDE SEQUENCE</scope>
</reference>
<dbReference type="CDD" id="cd01638">
    <property type="entry name" value="CysQ"/>
    <property type="match status" value="1"/>
</dbReference>
<organism evidence="1">
    <name type="scientific">freshwater metagenome</name>
    <dbReference type="NCBI Taxonomy" id="449393"/>
    <lineage>
        <taxon>unclassified sequences</taxon>
        <taxon>metagenomes</taxon>
        <taxon>ecological metagenomes</taxon>
    </lineage>
</organism>
<name>A0A6J6D9G0_9ZZZZ</name>
<dbReference type="PANTHER" id="PTHR43028:SF5">
    <property type="entry name" value="3'(2'),5'-BISPHOSPHATE NUCLEOTIDASE 1"/>
    <property type="match status" value="1"/>
</dbReference>
<protein>
    <submittedName>
        <fullName evidence="1">Unannotated protein</fullName>
    </submittedName>
</protein>
<dbReference type="InterPro" id="IPR050725">
    <property type="entry name" value="CysQ/Inositol_MonoPase"/>
</dbReference>
<dbReference type="InterPro" id="IPR000760">
    <property type="entry name" value="Inositol_monophosphatase-like"/>
</dbReference>
<evidence type="ECO:0000313" key="1">
    <source>
        <dbReference type="EMBL" id="CAB4559905.1"/>
    </source>
</evidence>
<accession>A0A6J6D9G0</accession>
<dbReference type="AlphaFoldDB" id="A0A6J6D9G0"/>